<dbReference type="Pfam" id="PF00005">
    <property type="entry name" value="ABC_tran"/>
    <property type="match status" value="2"/>
</dbReference>
<sequence length="1008" mass="109261">MLLVVIALGLGIYCGLHPGSVIDRGISLLSLGFVALPEFVTGTLLVMVFSLTLHWLPALSLLSPGQSLWSQWPLFILPIMTLLSVALAQNIKLVRLGVMRASQSPACECARLNGIAEYRVVLHWILPEALGHCLSVLARYITYLFAGALVAETLFGWPGLAAALLNATLSRDTPVVMGISMVMCTLTVLLNLLADSLTALLNPAAFREGAMRKWPYAGFVFFSLMAFIGLIGPWLAPYAIDEIRDMPFAAPNSTAWMGTDYLGADVFSRLLSGGQQLLLLACLSVLLAWLLGGLLGMLAALKGRWIERMLLALADILLSIPGLLLLTLVVTVSGRGYTAAVVAAILVMVPDIFRLVRAATLQQLQQDYVDMARCRGESLAAILCREIMPNLLPLLSADIGLRLLAAIFILATASFLGLAAQQPLADWGLMIMENRQGLSFQPWATLAPIFAILLLLIPLNLSLDGLFVSARRRYAPPVASFSHAQSIADSRLNIQQLSVELPEQTLINTVSLQIKRGEIAALVGTSGSGKSTLLRAALGLFPDTTTAIRGEVWLAGQSLFSINAQALRKLRARHVGFVPQDPRLSMVPSQTLGAYLRWMAARRGLTDAQRDQQVTSHFRQLGLPDDAAFLRRYPHQISGGQLQRVMAVAAMLGYPGLLLMDEPTSALDGLSTQAVMHWIASTARAHQMSVLFVAHDLPQASQIADRILVMSEGEVVEQQSTQAFLRTPDTQAGQRLLNAWLPCPFPEQETSSAQVVLRAEAVEAAYGGRTVLTSLQFSLRRGETLTIAGRSGGGKTTLLRILAGLQPDASGTLSLHNMPLPLSIHQRSPSQKWQLQYVAQNPASSLNAFYSVRALLRRPLRLSDPTLSAEQCEQRVISVMSQVGLEAHLLTRKPSQLSGGQQQRVALARALITRPDVLLCDEVTSALDGPTRMGLVQLLQQLQQQQGIALLMVTHDLTLPVQLGGLLMVIEHGRVVEQGRVSELLTRPTHSVASRLISAAQLIGETTR</sequence>
<comment type="similarity">
    <text evidence="10">Belongs to the binding-protein-dependent transport system permease family.</text>
</comment>
<comment type="similarity">
    <text evidence="2">Belongs to the ABC transporter superfamily.</text>
</comment>
<dbReference type="PROSITE" id="PS50893">
    <property type="entry name" value="ABC_TRANSPORTER_2"/>
    <property type="match status" value="2"/>
</dbReference>
<dbReference type="InterPro" id="IPR027417">
    <property type="entry name" value="P-loop_NTPase"/>
</dbReference>
<evidence type="ECO:0000313" key="13">
    <source>
        <dbReference type="EMBL" id="STU79172.1"/>
    </source>
</evidence>
<dbReference type="GO" id="GO:0055085">
    <property type="term" value="P:transmembrane transport"/>
    <property type="evidence" value="ECO:0007669"/>
    <property type="project" value="InterPro"/>
</dbReference>
<dbReference type="InterPro" id="IPR003439">
    <property type="entry name" value="ABC_transporter-like_ATP-bd"/>
</dbReference>
<keyword evidence="4" id="KW-0997">Cell inner membrane</keyword>
<keyword evidence="13" id="KW-0378">Hydrolase</keyword>
<keyword evidence="5 10" id="KW-0812">Transmembrane</keyword>
<feature type="domain" description="ABC transmembrane type-1" evidence="12">
    <location>
        <begin position="274"/>
        <end position="467"/>
    </location>
</feature>
<dbReference type="InterPro" id="IPR017871">
    <property type="entry name" value="ABC_transporter-like_CS"/>
</dbReference>
<dbReference type="EC" id="3.6.3.-" evidence="13"/>
<dbReference type="PANTHER" id="PTHR43776:SF7">
    <property type="entry name" value="D,D-DIPEPTIDE TRANSPORT ATP-BINDING PROTEIN DDPF-RELATED"/>
    <property type="match status" value="1"/>
</dbReference>
<dbReference type="SUPFAM" id="SSF161098">
    <property type="entry name" value="MetI-like"/>
    <property type="match status" value="2"/>
</dbReference>
<dbReference type="AlphaFoldDB" id="A0A377ZPG2"/>
<feature type="transmembrane region" description="Helical" evidence="10">
    <location>
        <begin position="175"/>
        <end position="194"/>
    </location>
</feature>
<evidence type="ECO:0000313" key="14">
    <source>
        <dbReference type="Proteomes" id="UP000254387"/>
    </source>
</evidence>
<dbReference type="Gene3D" id="1.10.3720.10">
    <property type="entry name" value="MetI-like"/>
    <property type="match status" value="2"/>
</dbReference>
<evidence type="ECO:0000256" key="10">
    <source>
        <dbReference type="RuleBase" id="RU363032"/>
    </source>
</evidence>
<evidence type="ECO:0000256" key="5">
    <source>
        <dbReference type="ARBA" id="ARBA00022692"/>
    </source>
</evidence>
<evidence type="ECO:0000256" key="6">
    <source>
        <dbReference type="ARBA" id="ARBA00022741"/>
    </source>
</evidence>
<evidence type="ECO:0000256" key="1">
    <source>
        <dbReference type="ARBA" id="ARBA00004429"/>
    </source>
</evidence>
<feature type="transmembrane region" description="Helical" evidence="10">
    <location>
        <begin position="74"/>
        <end position="91"/>
    </location>
</feature>
<dbReference type="GO" id="GO:0005524">
    <property type="term" value="F:ATP binding"/>
    <property type="evidence" value="ECO:0007669"/>
    <property type="project" value="UniProtKB-KW"/>
</dbReference>
<feature type="domain" description="ABC transporter" evidence="11">
    <location>
        <begin position="492"/>
        <end position="737"/>
    </location>
</feature>
<evidence type="ECO:0000256" key="3">
    <source>
        <dbReference type="ARBA" id="ARBA00022448"/>
    </source>
</evidence>
<feature type="transmembrane region" description="Helical" evidence="10">
    <location>
        <begin position="214"/>
        <end position="236"/>
    </location>
</feature>
<dbReference type="Gene3D" id="3.40.50.300">
    <property type="entry name" value="P-loop containing nucleotide triphosphate hydrolases"/>
    <property type="match status" value="2"/>
</dbReference>
<feature type="transmembrane region" description="Helical" evidence="10">
    <location>
        <begin position="399"/>
        <end position="420"/>
    </location>
</feature>
<evidence type="ECO:0000256" key="7">
    <source>
        <dbReference type="ARBA" id="ARBA00022840"/>
    </source>
</evidence>
<keyword evidence="4" id="KW-1003">Cell membrane</keyword>
<evidence type="ECO:0000256" key="2">
    <source>
        <dbReference type="ARBA" id="ARBA00005417"/>
    </source>
</evidence>
<comment type="subcellular location">
    <subcellularLocation>
        <location evidence="1">Cell inner membrane</location>
        <topology evidence="1">Multi-pass membrane protein</topology>
    </subcellularLocation>
    <subcellularLocation>
        <location evidence="10">Cell membrane</location>
        <topology evidence="10">Multi-pass membrane protein</topology>
    </subcellularLocation>
</comment>
<reference evidence="13 14" key="1">
    <citation type="submission" date="2018-06" db="EMBL/GenBank/DDBJ databases">
        <authorList>
            <consortium name="Pathogen Informatics"/>
            <person name="Doyle S."/>
        </authorList>
    </citation>
    <scope>NUCLEOTIDE SEQUENCE [LARGE SCALE GENOMIC DNA]</scope>
    <source>
        <strain evidence="13 14">NCTC5053</strain>
    </source>
</reference>
<gene>
    <name evidence="13" type="primary">gsiA_1</name>
    <name evidence="13" type="ORF">NCTC5053_00290</name>
</gene>
<dbReference type="SMART" id="SM00382">
    <property type="entry name" value="AAA"/>
    <property type="match status" value="2"/>
</dbReference>
<dbReference type="InterPro" id="IPR003593">
    <property type="entry name" value="AAA+_ATPase"/>
</dbReference>
<dbReference type="Proteomes" id="UP000254387">
    <property type="component" value="Unassembled WGS sequence"/>
</dbReference>
<proteinExistence type="inferred from homology"/>
<dbReference type="Pfam" id="PF00528">
    <property type="entry name" value="BPD_transp_1"/>
    <property type="match status" value="2"/>
</dbReference>
<evidence type="ECO:0000259" key="12">
    <source>
        <dbReference type="PROSITE" id="PS50928"/>
    </source>
</evidence>
<dbReference type="PROSITE" id="PS00211">
    <property type="entry name" value="ABC_TRANSPORTER_1"/>
    <property type="match status" value="1"/>
</dbReference>
<protein>
    <submittedName>
        <fullName evidence="13">ABC transporter ATP-binding protein</fullName>
        <ecNumber evidence="13">3.6.3.-</ecNumber>
    </submittedName>
</protein>
<accession>A0A377ZPG2</accession>
<dbReference type="GO" id="GO:0005886">
    <property type="term" value="C:plasma membrane"/>
    <property type="evidence" value="ECO:0007669"/>
    <property type="project" value="UniProtKB-SubCell"/>
</dbReference>
<dbReference type="InterPro" id="IPR050319">
    <property type="entry name" value="ABC_transp_ATP-bind"/>
</dbReference>
<dbReference type="EMBL" id="UGMN01000002">
    <property type="protein sequence ID" value="STU79172.1"/>
    <property type="molecule type" value="Genomic_DNA"/>
</dbReference>
<keyword evidence="7 13" id="KW-0067">ATP-binding</keyword>
<evidence type="ECO:0000256" key="9">
    <source>
        <dbReference type="ARBA" id="ARBA00023136"/>
    </source>
</evidence>
<keyword evidence="6" id="KW-0547">Nucleotide-binding</keyword>
<keyword evidence="9 10" id="KW-0472">Membrane</keyword>
<dbReference type="InterPro" id="IPR035906">
    <property type="entry name" value="MetI-like_sf"/>
</dbReference>
<evidence type="ECO:0000256" key="4">
    <source>
        <dbReference type="ARBA" id="ARBA00022519"/>
    </source>
</evidence>
<feature type="transmembrane region" description="Helical" evidence="10">
    <location>
        <begin position="277"/>
        <end position="298"/>
    </location>
</feature>
<feature type="domain" description="ABC transmembrane type-1" evidence="12">
    <location>
        <begin position="1"/>
        <end position="194"/>
    </location>
</feature>
<name>A0A377ZPG2_KLEPN</name>
<organism evidence="13 14">
    <name type="scientific">Klebsiella pneumoniae</name>
    <dbReference type="NCBI Taxonomy" id="573"/>
    <lineage>
        <taxon>Bacteria</taxon>
        <taxon>Pseudomonadati</taxon>
        <taxon>Pseudomonadota</taxon>
        <taxon>Gammaproteobacteria</taxon>
        <taxon>Enterobacterales</taxon>
        <taxon>Enterobacteriaceae</taxon>
        <taxon>Klebsiella/Raoultella group</taxon>
        <taxon>Klebsiella</taxon>
        <taxon>Klebsiella pneumoniae complex</taxon>
    </lineage>
</organism>
<dbReference type="CDD" id="cd06261">
    <property type="entry name" value="TM_PBP2"/>
    <property type="match status" value="2"/>
</dbReference>
<feature type="transmembrane region" description="Helical" evidence="10">
    <location>
        <begin position="310"/>
        <end position="330"/>
    </location>
</feature>
<dbReference type="PROSITE" id="PS50928">
    <property type="entry name" value="ABC_TM1"/>
    <property type="match status" value="2"/>
</dbReference>
<dbReference type="SUPFAM" id="SSF52540">
    <property type="entry name" value="P-loop containing nucleoside triphosphate hydrolases"/>
    <property type="match status" value="2"/>
</dbReference>
<evidence type="ECO:0000256" key="8">
    <source>
        <dbReference type="ARBA" id="ARBA00022989"/>
    </source>
</evidence>
<dbReference type="InterPro" id="IPR000515">
    <property type="entry name" value="MetI-like"/>
</dbReference>
<keyword evidence="8 10" id="KW-1133">Transmembrane helix</keyword>
<keyword evidence="3 10" id="KW-0813">Transport</keyword>
<dbReference type="GO" id="GO:0016887">
    <property type="term" value="F:ATP hydrolysis activity"/>
    <property type="evidence" value="ECO:0007669"/>
    <property type="project" value="InterPro"/>
</dbReference>
<feature type="transmembrane region" description="Helical" evidence="10">
    <location>
        <begin position="148"/>
        <end position="169"/>
    </location>
</feature>
<feature type="transmembrane region" description="Helical" evidence="10">
    <location>
        <begin position="336"/>
        <end position="356"/>
    </location>
</feature>
<evidence type="ECO:0000259" key="11">
    <source>
        <dbReference type="PROSITE" id="PS50893"/>
    </source>
</evidence>
<feature type="transmembrane region" description="Helical" evidence="10">
    <location>
        <begin position="440"/>
        <end position="463"/>
    </location>
</feature>
<feature type="domain" description="ABC transporter" evidence="11">
    <location>
        <begin position="757"/>
        <end position="997"/>
    </location>
</feature>
<dbReference type="PANTHER" id="PTHR43776">
    <property type="entry name" value="TRANSPORT ATP-BINDING PROTEIN"/>
    <property type="match status" value="1"/>
</dbReference>